<protein>
    <submittedName>
        <fullName evidence="1">Uncharacterized protein</fullName>
    </submittedName>
</protein>
<evidence type="ECO:0000313" key="2">
    <source>
        <dbReference type="Proteomes" id="UP000626220"/>
    </source>
</evidence>
<comment type="caution">
    <text evidence="1">The sequence shown here is derived from an EMBL/GenBank/DDBJ whole genome shotgun (WGS) entry which is preliminary data.</text>
</comment>
<reference evidence="1" key="1">
    <citation type="journal article" date="2014" name="Int. J. Syst. Evol. Microbiol.">
        <title>Complete genome sequence of Corynebacterium casei LMG S-19264T (=DSM 44701T), isolated from a smear-ripened cheese.</title>
        <authorList>
            <consortium name="US DOE Joint Genome Institute (JGI-PGF)"/>
            <person name="Walter F."/>
            <person name="Albersmeier A."/>
            <person name="Kalinowski J."/>
            <person name="Ruckert C."/>
        </authorList>
    </citation>
    <scope>NUCLEOTIDE SEQUENCE</scope>
    <source>
        <strain evidence="1">KCTC 42650</strain>
    </source>
</reference>
<accession>A0A8J3GYA0</accession>
<organism evidence="1 2">
    <name type="scientific">Seohaeicola zhoushanensis</name>
    <dbReference type="NCBI Taxonomy" id="1569283"/>
    <lineage>
        <taxon>Bacteria</taxon>
        <taxon>Pseudomonadati</taxon>
        <taxon>Pseudomonadota</taxon>
        <taxon>Alphaproteobacteria</taxon>
        <taxon>Rhodobacterales</taxon>
        <taxon>Roseobacteraceae</taxon>
        <taxon>Seohaeicola</taxon>
    </lineage>
</organism>
<dbReference type="AlphaFoldDB" id="A0A8J3GYA0"/>
<keyword evidence="2" id="KW-1185">Reference proteome</keyword>
<reference evidence="1" key="2">
    <citation type="submission" date="2020-09" db="EMBL/GenBank/DDBJ databases">
        <authorList>
            <person name="Sun Q."/>
            <person name="Kim S."/>
        </authorList>
    </citation>
    <scope>NUCLEOTIDE SEQUENCE</scope>
    <source>
        <strain evidence="1">KCTC 42650</strain>
    </source>
</reference>
<dbReference type="Proteomes" id="UP000626220">
    <property type="component" value="Unassembled WGS sequence"/>
</dbReference>
<sequence>MRTVGEFFPSHSIADNGVWPAAGRGRISAMASHLIRIKHHWFAYLPLRGVEVGPEKGSEISIAYNA</sequence>
<name>A0A8J3GYA0_9RHOB</name>
<gene>
    <name evidence="1" type="ORF">GCM10017056_29340</name>
</gene>
<dbReference type="EMBL" id="BNCJ01000008">
    <property type="protein sequence ID" value="GHF55925.1"/>
    <property type="molecule type" value="Genomic_DNA"/>
</dbReference>
<proteinExistence type="predicted"/>
<evidence type="ECO:0000313" key="1">
    <source>
        <dbReference type="EMBL" id="GHF55925.1"/>
    </source>
</evidence>